<keyword evidence="1" id="KW-1133">Transmembrane helix</keyword>
<sequence>MNAGVLKALNPAVALACFVQHKTLPFAALGMVIVAVTGAEALYADM</sequence>
<organism evidence="3 4">
    <name type="scientific">Brenneria salicis ATCC 15712 = DSM 30166</name>
    <dbReference type="NCBI Taxonomy" id="714314"/>
    <lineage>
        <taxon>Bacteria</taxon>
        <taxon>Pseudomonadati</taxon>
        <taxon>Pseudomonadota</taxon>
        <taxon>Gammaproteobacteria</taxon>
        <taxon>Enterobacterales</taxon>
        <taxon>Pectobacteriaceae</taxon>
        <taxon>Brenneria</taxon>
    </lineage>
</organism>
<dbReference type="Proteomes" id="UP000253046">
    <property type="component" value="Unassembled WGS sequence"/>
</dbReference>
<keyword evidence="1" id="KW-0812">Transmembrane</keyword>
<name>A0A366I562_9GAMM</name>
<evidence type="ECO:0000313" key="4">
    <source>
        <dbReference type="Proteomes" id="UP000253046"/>
    </source>
</evidence>
<keyword evidence="4" id="KW-1185">Reference proteome</keyword>
<evidence type="ECO:0000256" key="1">
    <source>
        <dbReference type="SAM" id="Phobius"/>
    </source>
</evidence>
<accession>A0A366I562</accession>
<keyword evidence="1" id="KW-0472">Membrane</keyword>
<comment type="caution">
    <text evidence="3">The sequence shown here is derived from an EMBL/GenBank/DDBJ whole genome shotgun (WGS) entry which is preliminary data.</text>
</comment>
<evidence type="ECO:0000313" key="3">
    <source>
        <dbReference type="EMBL" id="RBP63488.1"/>
    </source>
</evidence>
<feature type="transmembrane region" description="Helical" evidence="1">
    <location>
        <begin position="26"/>
        <end position="44"/>
    </location>
</feature>
<gene>
    <name evidence="3" type="ORF">DES54_1111</name>
</gene>
<feature type="domain" description="K+ potassium transporter integral membrane" evidence="2">
    <location>
        <begin position="2"/>
        <end position="46"/>
    </location>
</feature>
<protein>
    <submittedName>
        <fullName evidence="3">Potassium transporter</fullName>
    </submittedName>
</protein>
<proteinExistence type="predicted"/>
<reference evidence="3 4" key="1">
    <citation type="submission" date="2018-06" db="EMBL/GenBank/DDBJ databases">
        <title>Genomic Encyclopedia of Type Strains, Phase IV (KMG-IV): sequencing the most valuable type-strain genomes for metagenomic binning, comparative biology and taxonomic classification.</title>
        <authorList>
            <person name="Goeker M."/>
        </authorList>
    </citation>
    <scope>NUCLEOTIDE SEQUENCE [LARGE SCALE GENOMIC DNA]</scope>
    <source>
        <strain evidence="3 4">DSM 30166</strain>
    </source>
</reference>
<evidence type="ECO:0000259" key="2">
    <source>
        <dbReference type="Pfam" id="PF02705"/>
    </source>
</evidence>
<dbReference type="AlphaFoldDB" id="A0A366I562"/>
<dbReference type="EMBL" id="QNRY01000011">
    <property type="protein sequence ID" value="RBP63488.1"/>
    <property type="molecule type" value="Genomic_DNA"/>
</dbReference>
<dbReference type="Pfam" id="PF02705">
    <property type="entry name" value="K_trans"/>
    <property type="match status" value="1"/>
</dbReference>
<dbReference type="InterPro" id="IPR053951">
    <property type="entry name" value="K_trans_N"/>
</dbReference>